<evidence type="ECO:0000313" key="2">
    <source>
        <dbReference type="EMBL" id="PXX33523.1"/>
    </source>
</evidence>
<gene>
    <name evidence="2" type="ORF">NA66_101047</name>
</gene>
<name>A0A318IL88_BURPY</name>
<accession>A0A318IL88</accession>
<dbReference type="Proteomes" id="UP000247755">
    <property type="component" value="Unassembled WGS sequence"/>
</dbReference>
<proteinExistence type="predicted"/>
<dbReference type="PANTHER" id="PTHR42779:SF1">
    <property type="entry name" value="PROTEIN YNJB"/>
    <property type="match status" value="1"/>
</dbReference>
<dbReference type="RefSeq" id="WP_072441050.1">
    <property type="nucleotide sequence ID" value="NZ_QJJY01000010.1"/>
</dbReference>
<dbReference type="Pfam" id="PF13416">
    <property type="entry name" value="SBP_bac_8"/>
    <property type="match status" value="1"/>
</dbReference>
<dbReference type="InterPro" id="IPR006059">
    <property type="entry name" value="SBP"/>
</dbReference>
<feature type="signal peptide" evidence="1">
    <location>
        <begin position="1"/>
        <end position="31"/>
    </location>
</feature>
<evidence type="ECO:0000313" key="3">
    <source>
        <dbReference type="Proteomes" id="UP000247755"/>
    </source>
</evidence>
<dbReference type="Gene3D" id="3.40.190.10">
    <property type="entry name" value="Periplasmic binding protein-like II"/>
    <property type="match status" value="2"/>
</dbReference>
<dbReference type="EMBL" id="QJJY01000010">
    <property type="protein sequence ID" value="PXX33523.1"/>
    <property type="molecule type" value="Genomic_DNA"/>
</dbReference>
<keyword evidence="1" id="KW-0732">Signal</keyword>
<dbReference type="AlphaFoldDB" id="A0A318IL88"/>
<protein>
    <submittedName>
        <fullName evidence="2">Putative spermidine/putrescine transport system substrate-binding protein</fullName>
    </submittedName>
</protein>
<dbReference type="PANTHER" id="PTHR42779">
    <property type="entry name" value="PROTEIN YNJB"/>
    <property type="match status" value="1"/>
</dbReference>
<comment type="caution">
    <text evidence="2">The sequence shown here is derived from an EMBL/GenBank/DDBJ whole genome shotgun (WGS) entry which is preliminary data.</text>
</comment>
<reference evidence="2 3" key="1">
    <citation type="submission" date="2018-05" db="EMBL/GenBank/DDBJ databases">
        <title>Comparative genomics of bacterial root endophytes of switchgrass collected from native prairies over two seasons.</title>
        <authorList>
            <person name="Tang Y."/>
        </authorList>
    </citation>
    <scope>NUCLEOTIDE SEQUENCE [LARGE SCALE GENOMIC DNA]</scope>
    <source>
        <strain evidence="2 3">NFIX32</strain>
    </source>
</reference>
<feature type="chain" id="PRO_5016270247" evidence="1">
    <location>
        <begin position="32"/>
        <end position="391"/>
    </location>
</feature>
<evidence type="ECO:0000256" key="1">
    <source>
        <dbReference type="SAM" id="SignalP"/>
    </source>
</evidence>
<sequence length="391" mass="42513">MNTTTIARRARRIAVALGFTLTVAGAATAVAAPVSLNIVDVAGNLQLTQKAIEAFREKNPNLVSNVTFTNAPAPQLPGKIKAMQAAGRSDIDLVLTGTDALAAGIEQNLWQKLLPDDAAAFPGVLDKYAPGPRKMQDLAQGFGLAVTYMPAGPLLEYNPAKVSNPPKTPDQLLAWCKAHPNKLIYARPANSGPGRTFLMGLPYVLGDKNPQDPINGWDKTWAFLKALNDCVPYYPGGTSAVMKELGEGTRDMTVTVTGWDLNPRALGIVPAEFRVQAFDNMTWVNDAHYMVIPKGVPKEKLDVLFKLMNFLLEPAQQAMTYDDGYFYPGPAVKGVTLEMAPAHSQEVIRKFGRPEYAKLLADRPHVQPLSAQAMVAAFQKWDREIGSQKSK</sequence>
<dbReference type="SUPFAM" id="SSF53850">
    <property type="entry name" value="Periplasmic binding protein-like II"/>
    <property type="match status" value="1"/>
</dbReference>
<organism evidence="2 3">
    <name type="scientific">Burkholderia pyrrocinia</name>
    <name type="common">Pseudomonas pyrrocinia</name>
    <dbReference type="NCBI Taxonomy" id="60550"/>
    <lineage>
        <taxon>Bacteria</taxon>
        <taxon>Pseudomonadati</taxon>
        <taxon>Pseudomonadota</taxon>
        <taxon>Betaproteobacteria</taxon>
        <taxon>Burkholderiales</taxon>
        <taxon>Burkholderiaceae</taxon>
        <taxon>Burkholderia</taxon>
        <taxon>Burkholderia cepacia complex</taxon>
    </lineage>
</organism>